<keyword evidence="4 13" id="KW-0633">Potassium transport</keyword>
<keyword evidence="11 13" id="KW-0472">Membrane</keyword>
<feature type="transmembrane region" description="Helical" evidence="13">
    <location>
        <begin position="84"/>
        <end position="106"/>
    </location>
</feature>
<dbReference type="PROSITE" id="PS50042">
    <property type="entry name" value="CNMP_BINDING_3"/>
    <property type="match status" value="1"/>
</dbReference>
<accession>A0AAD3SNV9</accession>
<dbReference type="InterPro" id="IPR005821">
    <property type="entry name" value="Ion_trans_dom"/>
</dbReference>
<feature type="domain" description="Cyclic nucleotide-binding" evidence="14">
    <location>
        <begin position="370"/>
        <end position="478"/>
    </location>
</feature>
<gene>
    <name evidence="15" type="ORF">Nepgr_015950</name>
</gene>
<evidence type="ECO:0000256" key="3">
    <source>
        <dbReference type="ARBA" id="ARBA00022448"/>
    </source>
</evidence>
<comment type="domain">
    <text evidence="13">The segment S4 is probably the voltage-sensor and is characterized by a series of positively charged amino acids. The pore-forming region H5 is enclosed by the transmembrane segments S5 and S6 in the Shaker-type (1P/6TM) and contains the GYGD signature motif which seems to be involved in potassium selectivity.</text>
</comment>
<dbReference type="SUPFAM" id="SSF51206">
    <property type="entry name" value="cAMP-binding domain-like"/>
    <property type="match status" value="1"/>
</dbReference>
<dbReference type="PRINTS" id="PR01463">
    <property type="entry name" value="EAGCHANLFMLY"/>
</dbReference>
<dbReference type="Pfam" id="PF00520">
    <property type="entry name" value="Ion_trans"/>
    <property type="match status" value="1"/>
</dbReference>
<dbReference type="InterPro" id="IPR018490">
    <property type="entry name" value="cNMP-bd_dom_sf"/>
</dbReference>
<dbReference type="SMART" id="SM00100">
    <property type="entry name" value="cNMP"/>
    <property type="match status" value="1"/>
</dbReference>
<dbReference type="GO" id="GO:0005249">
    <property type="term" value="F:voltage-gated potassium channel activity"/>
    <property type="evidence" value="ECO:0007669"/>
    <property type="project" value="UniProtKB-UniRule"/>
</dbReference>
<sequence>MESEDFRNLSLQNPSKLVLPPLGASGCHQNGVNSSRWIISPMDTRYRCWETWMAVLVAYSVWMFPFEAAFLSACPHKTEQLLSIARSIVDLFFAVDIILTFFVAYIDPTTQLLVSGSGQIAMRYLSTGFIMDVASTLPFEELLALAFTAKHKISLCFSLLGLLRFWRLRRVKHLFTRLEKDIRFSYFWVRSARLLSVTLFLVHCAGCSYYLLADRYPHKGKTWMGVINPNFRETSLWIRYISSVYWSITTFSTVGYGDLHAVNVVEMIFIVFFMLFNLTLTAYLIGNMTDLVVEGTRRTMEFRDSIEAALNFANRNRLPPQLKEQIIAHMCLRFKAECLNQHRLIEQLPKSIYKSISQHLFLPIVEKVYLFSGVSRELLLLLVTRMKVEYFPPREHVILINEAPLDVYIIISGEVELIDYGSYNGGHKEEETVVATLQTGDVFGEVAALCSTRHGITYRTKTLAQLLRLRTHDLIEVMQIKREDKATMIHNILAHIAVSEGHGEYVLTIPKHGFDVHRQEGETGHNATLHNTMANDLAQEHLKAEERRQRSTGDPITQGLSSYQGQFRNVKALQEFDHDLMQHISISE</sequence>
<dbReference type="SUPFAM" id="SSF81324">
    <property type="entry name" value="Voltage-gated potassium channels"/>
    <property type="match status" value="1"/>
</dbReference>
<dbReference type="AlphaFoldDB" id="A0AAD3SNV9"/>
<evidence type="ECO:0000256" key="10">
    <source>
        <dbReference type="ARBA" id="ARBA00023065"/>
    </source>
</evidence>
<dbReference type="PANTHER" id="PTHR45743">
    <property type="entry name" value="POTASSIUM CHANNEL AKT1"/>
    <property type="match status" value="1"/>
</dbReference>
<name>A0AAD3SNV9_NEPGR</name>
<keyword evidence="16" id="KW-1185">Reference proteome</keyword>
<evidence type="ECO:0000256" key="8">
    <source>
        <dbReference type="ARBA" id="ARBA00022958"/>
    </source>
</evidence>
<evidence type="ECO:0000256" key="11">
    <source>
        <dbReference type="ARBA" id="ARBA00023136"/>
    </source>
</evidence>
<dbReference type="Gene3D" id="2.60.120.10">
    <property type="entry name" value="Jelly Rolls"/>
    <property type="match status" value="1"/>
</dbReference>
<dbReference type="Proteomes" id="UP001279734">
    <property type="component" value="Unassembled WGS sequence"/>
</dbReference>
<dbReference type="PANTHER" id="PTHR45743:SF21">
    <property type="entry name" value="POTASSIUM CHANNEL AKT2_3"/>
    <property type="match status" value="1"/>
</dbReference>
<comment type="caution">
    <text evidence="15">The sequence shown here is derived from an EMBL/GenBank/DDBJ whole genome shotgun (WGS) entry which is preliminary data.</text>
</comment>
<dbReference type="FunFam" id="1.10.287.70:FF:000123">
    <property type="entry name" value="Potassium channel KAT3"/>
    <property type="match status" value="1"/>
</dbReference>
<evidence type="ECO:0000256" key="9">
    <source>
        <dbReference type="ARBA" id="ARBA00022989"/>
    </source>
</evidence>
<dbReference type="Pfam" id="PF00027">
    <property type="entry name" value="cNMP_binding"/>
    <property type="match status" value="1"/>
</dbReference>
<feature type="transmembrane region" description="Helical" evidence="13">
    <location>
        <begin position="264"/>
        <end position="285"/>
    </location>
</feature>
<dbReference type="GO" id="GO:0034702">
    <property type="term" value="C:monoatomic ion channel complex"/>
    <property type="evidence" value="ECO:0007669"/>
    <property type="project" value="UniProtKB-KW"/>
</dbReference>
<evidence type="ECO:0000256" key="1">
    <source>
        <dbReference type="ARBA" id="ARBA00004141"/>
    </source>
</evidence>
<proteinExistence type="inferred from homology"/>
<keyword evidence="10 13" id="KW-0406">Ion transport</keyword>
<comment type="caution">
    <text evidence="13">Lacks conserved residue(s) required for the propagation of feature annotation.</text>
</comment>
<reference evidence="15" key="1">
    <citation type="submission" date="2023-05" db="EMBL/GenBank/DDBJ databases">
        <title>Nepenthes gracilis genome sequencing.</title>
        <authorList>
            <person name="Fukushima K."/>
        </authorList>
    </citation>
    <scope>NUCLEOTIDE SEQUENCE</scope>
    <source>
        <strain evidence="15">SING2019-196</strain>
    </source>
</reference>
<evidence type="ECO:0000313" key="15">
    <source>
        <dbReference type="EMBL" id="GMH14109.1"/>
    </source>
</evidence>
<evidence type="ECO:0000256" key="12">
    <source>
        <dbReference type="ARBA" id="ARBA00023303"/>
    </source>
</evidence>
<comment type="subunit">
    <text evidence="13">The potassium channel is composed of a homo- or heterotetrameric complex of pore-forming subunits.</text>
</comment>
<dbReference type="InterPro" id="IPR000595">
    <property type="entry name" value="cNMP-bd_dom"/>
</dbReference>
<evidence type="ECO:0000256" key="6">
    <source>
        <dbReference type="ARBA" id="ARBA00022826"/>
    </source>
</evidence>
<dbReference type="CDD" id="cd00038">
    <property type="entry name" value="CAP_ED"/>
    <property type="match status" value="1"/>
</dbReference>
<evidence type="ECO:0000259" key="14">
    <source>
        <dbReference type="PROSITE" id="PS50042"/>
    </source>
</evidence>
<keyword evidence="9 13" id="KW-1133">Transmembrane helix</keyword>
<evidence type="ECO:0000256" key="13">
    <source>
        <dbReference type="RuleBase" id="RU369015"/>
    </source>
</evidence>
<evidence type="ECO:0000313" key="16">
    <source>
        <dbReference type="Proteomes" id="UP001279734"/>
    </source>
</evidence>
<evidence type="ECO:0000256" key="7">
    <source>
        <dbReference type="ARBA" id="ARBA00022882"/>
    </source>
</evidence>
<dbReference type="PROSITE" id="PS51257">
    <property type="entry name" value="PROKAR_LIPOPROTEIN"/>
    <property type="match status" value="1"/>
</dbReference>
<evidence type="ECO:0000256" key="5">
    <source>
        <dbReference type="ARBA" id="ARBA00022692"/>
    </source>
</evidence>
<keyword evidence="6 13" id="KW-0631">Potassium channel</keyword>
<comment type="function">
    <text evidence="13">Potassium channel.</text>
</comment>
<protein>
    <recommendedName>
        <fullName evidence="13">Potassium channel</fullName>
    </recommendedName>
</protein>
<keyword evidence="12 13" id="KW-0407">Ion channel</keyword>
<dbReference type="InterPro" id="IPR003938">
    <property type="entry name" value="K_chnl_volt-dep_EAG/ELK/ERG"/>
</dbReference>
<comment type="similarity">
    <text evidence="2 13">Belongs to the potassium channel family. Plant (TC 1.A.1.4) subfamily.</text>
</comment>
<feature type="transmembrane region" description="Helical" evidence="13">
    <location>
        <begin position="187"/>
        <end position="212"/>
    </location>
</feature>
<dbReference type="FunFam" id="2.60.120.10:FF:000074">
    <property type="entry name" value="Potassium channel KAT2"/>
    <property type="match status" value="1"/>
</dbReference>
<feature type="transmembrane region" description="Helical" evidence="13">
    <location>
        <begin position="237"/>
        <end position="257"/>
    </location>
</feature>
<dbReference type="EMBL" id="BSYO01000013">
    <property type="protein sequence ID" value="GMH14109.1"/>
    <property type="molecule type" value="Genomic_DNA"/>
</dbReference>
<evidence type="ECO:0000256" key="2">
    <source>
        <dbReference type="ARBA" id="ARBA00007929"/>
    </source>
</evidence>
<dbReference type="InterPro" id="IPR045319">
    <property type="entry name" value="KAT/AKT"/>
</dbReference>
<dbReference type="InterPro" id="IPR014710">
    <property type="entry name" value="RmlC-like_jellyroll"/>
</dbReference>
<keyword evidence="3 13" id="KW-0813">Transport</keyword>
<evidence type="ECO:0000256" key="4">
    <source>
        <dbReference type="ARBA" id="ARBA00022538"/>
    </source>
</evidence>
<keyword evidence="5 13" id="KW-0812">Transmembrane</keyword>
<dbReference type="Gene3D" id="1.10.287.70">
    <property type="match status" value="1"/>
</dbReference>
<feature type="transmembrane region" description="Helical" evidence="13">
    <location>
        <begin position="52"/>
        <end position="72"/>
    </location>
</feature>
<organism evidence="15 16">
    <name type="scientific">Nepenthes gracilis</name>
    <name type="common">Slender pitcher plant</name>
    <dbReference type="NCBI Taxonomy" id="150966"/>
    <lineage>
        <taxon>Eukaryota</taxon>
        <taxon>Viridiplantae</taxon>
        <taxon>Streptophyta</taxon>
        <taxon>Embryophyta</taxon>
        <taxon>Tracheophyta</taxon>
        <taxon>Spermatophyta</taxon>
        <taxon>Magnoliopsida</taxon>
        <taxon>eudicotyledons</taxon>
        <taxon>Gunneridae</taxon>
        <taxon>Pentapetalae</taxon>
        <taxon>Caryophyllales</taxon>
        <taxon>Nepenthaceae</taxon>
        <taxon>Nepenthes</taxon>
    </lineage>
</organism>
<keyword evidence="8 13" id="KW-0630">Potassium</keyword>
<comment type="subcellular location">
    <subcellularLocation>
        <location evidence="1 13">Membrane</location>
        <topology evidence="1 13">Multi-pass membrane protein</topology>
    </subcellularLocation>
</comment>
<keyword evidence="7 13" id="KW-0851">Voltage-gated channel</keyword>